<dbReference type="Proteomes" id="UP001500635">
    <property type="component" value="Unassembled WGS sequence"/>
</dbReference>
<accession>A0ABP8JWY1</accession>
<dbReference type="InterPro" id="IPR011009">
    <property type="entry name" value="Kinase-like_dom_sf"/>
</dbReference>
<gene>
    <name evidence="1" type="ORF">GCM10023147_32420</name>
</gene>
<proteinExistence type="predicted"/>
<evidence type="ECO:0000313" key="2">
    <source>
        <dbReference type="Proteomes" id="UP001500635"/>
    </source>
</evidence>
<dbReference type="SUPFAM" id="SSF56112">
    <property type="entry name" value="Protein kinase-like (PK-like)"/>
    <property type="match status" value="1"/>
</dbReference>
<dbReference type="EMBL" id="BAABFR010000054">
    <property type="protein sequence ID" value="GAA4397253.1"/>
    <property type="molecule type" value="Genomic_DNA"/>
</dbReference>
<protein>
    <submittedName>
        <fullName evidence="1">Streptomycin 6-kinase</fullName>
    </submittedName>
</protein>
<dbReference type="InterPro" id="IPR006748">
    <property type="entry name" value="NH2Glyco/OHUrea_AB-resist_kin"/>
</dbReference>
<dbReference type="Gene3D" id="3.90.1200.10">
    <property type="match status" value="1"/>
</dbReference>
<name>A0ABP8JWY1_9ACTN</name>
<sequence length="318" mass="36502">MGALRIHGPPTLADVDIPAGLDERRRLGPDWASWLDRLPRLCDGVLREWELQRDGEPLHGHASLVLPVRRTDGTEAVLKAAFDGDRESEHEHLALTLWAGDGAVRMYRADPARRVMLLEKLQHRDLTEEWDLQACEIVAGLYPRLHRPAPARLHPLTGLLERWLDALQRDAREVPVPRRLIDQAVQRGREFVADPQSVGRVVHGDLHYANVLAGDREPWLAIDPKPMSGDPHYEVAPLLWNRWDEMEGYLRQSIQRRFYTVIEAAGFDEDRTRDWVIVRMVLSAHWTVEDARRGDRALDADEQDWITRCISVAKAVQR</sequence>
<comment type="caution">
    <text evidence="1">The sequence shown here is derived from an EMBL/GenBank/DDBJ whole genome shotgun (WGS) entry which is preliminary data.</text>
</comment>
<keyword evidence="2" id="KW-1185">Reference proteome</keyword>
<organism evidence="1 2">
    <name type="scientific">Tsukamurella soli</name>
    <dbReference type="NCBI Taxonomy" id="644556"/>
    <lineage>
        <taxon>Bacteria</taxon>
        <taxon>Bacillati</taxon>
        <taxon>Actinomycetota</taxon>
        <taxon>Actinomycetes</taxon>
        <taxon>Mycobacteriales</taxon>
        <taxon>Tsukamurellaceae</taxon>
        <taxon>Tsukamurella</taxon>
    </lineage>
</organism>
<evidence type="ECO:0000313" key="1">
    <source>
        <dbReference type="EMBL" id="GAA4397253.1"/>
    </source>
</evidence>
<dbReference type="Pfam" id="PF04655">
    <property type="entry name" value="APH_6_hur"/>
    <property type="match status" value="1"/>
</dbReference>
<reference evidence="2" key="1">
    <citation type="journal article" date="2019" name="Int. J. Syst. Evol. Microbiol.">
        <title>The Global Catalogue of Microorganisms (GCM) 10K type strain sequencing project: providing services to taxonomists for standard genome sequencing and annotation.</title>
        <authorList>
            <consortium name="The Broad Institute Genomics Platform"/>
            <consortium name="The Broad Institute Genome Sequencing Center for Infectious Disease"/>
            <person name="Wu L."/>
            <person name="Ma J."/>
        </authorList>
    </citation>
    <scope>NUCLEOTIDE SEQUENCE [LARGE SCALE GENOMIC DNA]</scope>
    <source>
        <strain evidence="2">JCM 17688</strain>
    </source>
</reference>